<evidence type="ECO:0000256" key="3">
    <source>
        <dbReference type="ARBA" id="ARBA00022989"/>
    </source>
</evidence>
<evidence type="ECO:0000256" key="5">
    <source>
        <dbReference type="SAM" id="MobiDB-lite"/>
    </source>
</evidence>
<dbReference type="GO" id="GO:0022857">
    <property type="term" value="F:transmembrane transporter activity"/>
    <property type="evidence" value="ECO:0007669"/>
    <property type="project" value="InterPro"/>
</dbReference>
<sequence length="495" mass="51926">MATITANVIGSATDAARRPVCEPPRSPMASFGGRARSWREPAPLTPSTRGSGGAGARFGGVPSDPPCGGAGVGAGLTPQLLDEANTRMPPVASLALMLLYPLLQGINLVVVIPTADDYAHRLGGDQMFAGLMISSVPVGAMIGITMCAWSLRRITFKSLMTVLAVGTILGNVLYALAGLMNFSYTLLIARFLIGLFNLFSLTSKYIGLTVGLKRRSEVVLYYSAMSTLGCAVGPALAALLDFFIKSVRIHNLVLDSDTVPGWCMAFVFSLFLVLVALLFEDPPAELIPSRTVGSAAPSGDRLPVVAVCAAFWHLCVSSAVLTTVEVYVVSLGQQHWGWSISQSAWLLAGLMLVSGMVNMGMGVLTRRFIQDDRMGLLGSSLLGWVACALLFDFRIPSVGLQVVVLGIGLMVVLTMAATGRAFALALQSKLVPTSLKGKANNWSVVFMTLGRGAGAVVGALLGTASFGPVLLATFAVSALVCALSHGRMRPSEKAD</sequence>
<dbReference type="Gene3D" id="1.20.1250.20">
    <property type="entry name" value="MFS general substrate transporter like domains"/>
    <property type="match status" value="1"/>
</dbReference>
<feature type="transmembrane region" description="Helical" evidence="6">
    <location>
        <begin position="219"/>
        <end position="239"/>
    </location>
</feature>
<evidence type="ECO:0000256" key="1">
    <source>
        <dbReference type="ARBA" id="ARBA00004141"/>
    </source>
</evidence>
<evidence type="ECO:0000256" key="2">
    <source>
        <dbReference type="ARBA" id="ARBA00022692"/>
    </source>
</evidence>
<feature type="region of interest" description="Disordered" evidence="5">
    <location>
        <begin position="16"/>
        <end position="60"/>
    </location>
</feature>
<feature type="transmembrane region" description="Helical" evidence="6">
    <location>
        <begin position="300"/>
        <end position="324"/>
    </location>
</feature>
<feature type="transmembrane region" description="Helical" evidence="6">
    <location>
        <begin position="94"/>
        <end position="115"/>
    </location>
</feature>
<dbReference type="GO" id="GO:0016020">
    <property type="term" value="C:membrane"/>
    <property type="evidence" value="ECO:0007669"/>
    <property type="project" value="UniProtKB-SubCell"/>
</dbReference>
<feature type="transmembrane region" description="Helical" evidence="6">
    <location>
        <begin position="376"/>
        <end position="393"/>
    </location>
</feature>
<dbReference type="PANTHER" id="PTHR23510">
    <property type="entry name" value="INNER MEMBRANE TRANSPORT PROTEIN YAJR"/>
    <property type="match status" value="1"/>
</dbReference>
<proteinExistence type="predicted"/>
<dbReference type="AlphaFoldDB" id="A0A7S2N9S5"/>
<feature type="transmembrane region" description="Helical" evidence="6">
    <location>
        <begin position="466"/>
        <end position="483"/>
    </location>
</feature>
<reference evidence="7" key="1">
    <citation type="submission" date="2021-01" db="EMBL/GenBank/DDBJ databases">
        <authorList>
            <person name="Corre E."/>
            <person name="Pelletier E."/>
            <person name="Niang G."/>
            <person name="Scheremetjew M."/>
            <person name="Finn R."/>
            <person name="Kale V."/>
            <person name="Holt S."/>
            <person name="Cochrane G."/>
            <person name="Meng A."/>
            <person name="Brown T."/>
            <person name="Cohen L."/>
        </authorList>
    </citation>
    <scope>NUCLEOTIDE SEQUENCE</scope>
    <source>
        <strain evidence="7">RCC3387</strain>
    </source>
</reference>
<keyword evidence="3 6" id="KW-1133">Transmembrane helix</keyword>
<feature type="transmembrane region" description="Helical" evidence="6">
    <location>
        <begin position="127"/>
        <end position="151"/>
    </location>
</feature>
<feature type="transmembrane region" description="Helical" evidence="6">
    <location>
        <begin position="259"/>
        <end position="279"/>
    </location>
</feature>
<organism evidence="7">
    <name type="scientific">Zooxanthella nutricula</name>
    <dbReference type="NCBI Taxonomy" id="1333877"/>
    <lineage>
        <taxon>Eukaryota</taxon>
        <taxon>Sar</taxon>
        <taxon>Alveolata</taxon>
        <taxon>Dinophyceae</taxon>
        <taxon>Peridiniales</taxon>
        <taxon>Peridiniales incertae sedis</taxon>
        <taxon>Zooxanthella</taxon>
    </lineage>
</organism>
<gene>
    <name evidence="7" type="ORF">BRAN1462_LOCUS11714</name>
</gene>
<protein>
    <recommendedName>
        <fullName evidence="8">Major facilitator superfamily (MFS) profile domain-containing protein</fullName>
    </recommendedName>
</protein>
<dbReference type="InterPro" id="IPR036259">
    <property type="entry name" value="MFS_trans_sf"/>
</dbReference>
<name>A0A7S2N9S5_9DINO</name>
<feature type="transmembrane region" description="Helical" evidence="6">
    <location>
        <begin position="399"/>
        <end position="418"/>
    </location>
</feature>
<feature type="transmembrane region" description="Helical" evidence="6">
    <location>
        <begin position="439"/>
        <end position="460"/>
    </location>
</feature>
<evidence type="ECO:0000313" key="7">
    <source>
        <dbReference type="EMBL" id="CAD9527903.1"/>
    </source>
</evidence>
<dbReference type="InterPro" id="IPR051068">
    <property type="entry name" value="MFS_Domain-Containing_Protein"/>
</dbReference>
<evidence type="ECO:0000256" key="4">
    <source>
        <dbReference type="ARBA" id="ARBA00023136"/>
    </source>
</evidence>
<comment type="subcellular location">
    <subcellularLocation>
        <location evidence="1">Membrane</location>
        <topology evidence="1">Multi-pass membrane protein</topology>
    </subcellularLocation>
</comment>
<feature type="transmembrane region" description="Helical" evidence="6">
    <location>
        <begin position="158"/>
        <end position="176"/>
    </location>
</feature>
<keyword evidence="4 6" id="KW-0472">Membrane</keyword>
<dbReference type="SUPFAM" id="SSF103473">
    <property type="entry name" value="MFS general substrate transporter"/>
    <property type="match status" value="1"/>
</dbReference>
<dbReference type="InterPro" id="IPR011701">
    <property type="entry name" value="MFS"/>
</dbReference>
<dbReference type="EMBL" id="HBGW01018624">
    <property type="protein sequence ID" value="CAD9527903.1"/>
    <property type="molecule type" value="Transcribed_RNA"/>
</dbReference>
<feature type="transmembrane region" description="Helical" evidence="6">
    <location>
        <begin position="344"/>
        <end position="364"/>
    </location>
</feature>
<evidence type="ECO:0000256" key="6">
    <source>
        <dbReference type="SAM" id="Phobius"/>
    </source>
</evidence>
<accession>A0A7S2N9S5</accession>
<dbReference type="PANTHER" id="PTHR23510:SF64">
    <property type="entry name" value="INNER MEMBRANE TRANSPORT PROTEIN YAJR"/>
    <property type="match status" value="1"/>
</dbReference>
<keyword evidence="2 6" id="KW-0812">Transmembrane</keyword>
<evidence type="ECO:0008006" key="8">
    <source>
        <dbReference type="Google" id="ProtNLM"/>
    </source>
</evidence>
<feature type="transmembrane region" description="Helical" evidence="6">
    <location>
        <begin position="182"/>
        <end position="199"/>
    </location>
</feature>
<dbReference type="Pfam" id="PF07690">
    <property type="entry name" value="MFS_1"/>
    <property type="match status" value="1"/>
</dbReference>